<dbReference type="GO" id="GO:0016116">
    <property type="term" value="P:carotenoid metabolic process"/>
    <property type="evidence" value="ECO:0007669"/>
    <property type="project" value="InterPro"/>
</dbReference>
<reference evidence="2 3" key="1">
    <citation type="submission" date="2020-04" db="EMBL/GenBank/DDBJ databases">
        <title>Plant Genome Project.</title>
        <authorList>
            <person name="Zhang R.-G."/>
        </authorList>
    </citation>
    <scope>NUCLEOTIDE SEQUENCE [LARGE SCALE GENOMIC DNA]</scope>
    <source>
        <strain evidence="2">YNK0</strain>
        <tissue evidence="2">Leaf</tissue>
    </source>
</reference>
<sequence length="626" mass="68532">MHASVEARLPTDNPSRGAIPLERFRGKGVVDSDPSCGLQVLVPNLFCNPDGSREDVFSSDSTSLGARGEEASSCENDKSRHQQETIAHLPLRDGLEGVKSVLVEIGVAIHDAHYSDVGQKPILISERRGRIMTEIKCHRFVVEKKCFQIQRFENAHGNSTRIAEKGRVQDEPLEGIRCHIESVGGNSKVVIDLDVGQFHYWAYVVMCSIGGPEVEDDWEEVSKIISHLTQRNKIFGFILLILDEPSSIQAKVNKLIEYAVTGDISWKEVCERCKELLEVMEFRLRAEEPEGSSMKMDTNAADKRVEVWRGKCDVVPNLQCNPDSLVIEIIALVSRVRGLGTESVNNPQMEDLASSSNGGDSSSLLNHEVGIQDSLIADTAKNESASHEVGFEFAIRVGSQCSMQTLEAEDRVLSVSNHDQGSSDGAVSTLHHRLSLKHFSGSNRVHVKSACFAEASPGFGLKCLGSLGAEGTNIQTSSLLASQGLEWMTLNGCSRVYMGHRLTLINCNSGRNSMMWLLIGIFRGILFGLLGKDPMEVGTPKTHRRFLTCDNGTYGPMLHRFTKGLLGMPFNTTMDSNCVGDSCFPGEGVIAVAFSGVMCAHRETAILACFVMSLPKLVSRSQPSNF</sequence>
<accession>A0A835DJY4</accession>
<dbReference type="EMBL" id="JABCRI010000007">
    <property type="protein sequence ID" value="KAF8403412.1"/>
    <property type="molecule type" value="Genomic_DNA"/>
</dbReference>
<feature type="compositionally biased region" description="Basic and acidic residues" evidence="1">
    <location>
        <begin position="67"/>
        <end position="79"/>
    </location>
</feature>
<dbReference type="OrthoDB" id="7777654at2759"/>
<dbReference type="PANTHER" id="PTHR46313:SF3">
    <property type="entry name" value="PROLYCOPENE ISOMERASE, CHLOROPLASTIC"/>
    <property type="match status" value="1"/>
</dbReference>
<feature type="region of interest" description="Disordered" evidence="1">
    <location>
        <begin position="343"/>
        <end position="364"/>
    </location>
</feature>
<feature type="compositionally biased region" description="Low complexity" evidence="1">
    <location>
        <begin position="354"/>
        <end position="364"/>
    </location>
</feature>
<evidence type="ECO:0000313" key="3">
    <source>
        <dbReference type="Proteomes" id="UP000655225"/>
    </source>
</evidence>
<name>A0A835DJY4_TETSI</name>
<feature type="region of interest" description="Disordered" evidence="1">
    <location>
        <begin position="57"/>
        <end position="79"/>
    </location>
</feature>
<dbReference type="Proteomes" id="UP000655225">
    <property type="component" value="Unassembled WGS sequence"/>
</dbReference>
<evidence type="ECO:0000256" key="1">
    <source>
        <dbReference type="SAM" id="MobiDB-lite"/>
    </source>
</evidence>
<gene>
    <name evidence="2" type="ORF">HHK36_011515</name>
</gene>
<organism evidence="2 3">
    <name type="scientific">Tetracentron sinense</name>
    <name type="common">Spur-leaf</name>
    <dbReference type="NCBI Taxonomy" id="13715"/>
    <lineage>
        <taxon>Eukaryota</taxon>
        <taxon>Viridiplantae</taxon>
        <taxon>Streptophyta</taxon>
        <taxon>Embryophyta</taxon>
        <taxon>Tracheophyta</taxon>
        <taxon>Spermatophyta</taxon>
        <taxon>Magnoliopsida</taxon>
        <taxon>Trochodendrales</taxon>
        <taxon>Trochodendraceae</taxon>
        <taxon>Tetracentron</taxon>
    </lineage>
</organism>
<comment type="caution">
    <text evidence="2">The sequence shown here is derived from an EMBL/GenBank/DDBJ whole genome shotgun (WGS) entry which is preliminary data.</text>
</comment>
<proteinExistence type="predicted"/>
<dbReference type="AlphaFoldDB" id="A0A835DJY4"/>
<protein>
    <submittedName>
        <fullName evidence="2">Uncharacterized protein</fullName>
    </submittedName>
</protein>
<keyword evidence="3" id="KW-1185">Reference proteome</keyword>
<dbReference type="InterPro" id="IPR045892">
    <property type="entry name" value="CrtISO-like"/>
</dbReference>
<evidence type="ECO:0000313" key="2">
    <source>
        <dbReference type="EMBL" id="KAF8403412.1"/>
    </source>
</evidence>
<dbReference type="PANTHER" id="PTHR46313">
    <property type="match status" value="1"/>
</dbReference>